<proteinExistence type="inferred from homology"/>
<dbReference type="InterPro" id="IPR007863">
    <property type="entry name" value="Peptidase_M16_C"/>
</dbReference>
<name>D6PLF7_9ZZZZ</name>
<dbReference type="Gene3D" id="3.30.830.10">
    <property type="entry name" value="Metalloenzyme, LuxS/M16 peptidase-like"/>
    <property type="match status" value="2"/>
</dbReference>
<accession>D6PLF7</accession>
<evidence type="ECO:0000256" key="1">
    <source>
        <dbReference type="ARBA" id="ARBA00007261"/>
    </source>
</evidence>
<dbReference type="SUPFAM" id="SSF63411">
    <property type="entry name" value="LuxS/MPP-like metallohydrolase"/>
    <property type="match status" value="2"/>
</dbReference>
<feature type="domain" description="Peptidase M16 C-terminal" evidence="3">
    <location>
        <begin position="207"/>
        <end position="383"/>
    </location>
</feature>
<dbReference type="AlphaFoldDB" id="D6PLF7"/>
<dbReference type="Pfam" id="PF00675">
    <property type="entry name" value="Peptidase_M16"/>
    <property type="match status" value="1"/>
</dbReference>
<dbReference type="InterPro" id="IPR050361">
    <property type="entry name" value="MPP/UQCRC_Complex"/>
</dbReference>
<evidence type="ECO:0000313" key="4">
    <source>
        <dbReference type="EMBL" id="ADD96558.1"/>
    </source>
</evidence>
<sequence length="454" mass="50985">MMQSDDTASFRLSAEKASINSGFAVQLDKDYRYNSQLCAARFRLDNGLTIIFMPDRRAKLFAYQTWFRVGSRDESPTRTGLAHLFEHLMFKGTTTYPTGVFDREMEKLGTQTNAATWVDWTFYMQTLAARADNLQTIIDFESDRMVNLVVDEETFRSELEVVKNERRMVVDDSVGGTISETVFKTVFQKHSYRWPTIGYMEHLDATSVEELRAFYKAFYAPNNATLVVAGDLDCEDFLTRVAKAYGPLESQKVSRPERLPEPEQTTPRDEVLHLEVTAPQVVLAFQAPAQSTDGFAACEILSEILVSGESSRLYRRLVIEEKIALDVSGYLAPFSDPGLFEIGVQGRPGSNPERIVEIVQEELERLGAQGVSDKECSKARNTLELSLLLGLKDADGCAEALGHFETNFGDFTLGFKSMGRWEKVSNDSVVDVSREIFQVQKRSVVTAVPRESAA</sequence>
<reference evidence="4" key="1">
    <citation type="journal article" date="2010" name="ISME J.">
        <title>Metagenome of the Mediterranean deep chlorophyll maximum studied by direct and fosmid library 454 pyrosequencing.</title>
        <authorList>
            <person name="Ghai R."/>
            <person name="Martin-Cuadrado A.B."/>
            <person name="Molto A.G."/>
            <person name="Heredia I.G."/>
            <person name="Cabrera R."/>
            <person name="Martin J."/>
            <person name="Verdu M."/>
            <person name="Deschamps P."/>
            <person name="Moreira D."/>
            <person name="Lopez-Garcia P."/>
            <person name="Mira A."/>
            <person name="Rodriguez-Valera F."/>
        </authorList>
    </citation>
    <scope>NUCLEOTIDE SEQUENCE</scope>
</reference>
<dbReference type="Pfam" id="PF05193">
    <property type="entry name" value="Peptidase_M16_C"/>
    <property type="match status" value="1"/>
</dbReference>
<dbReference type="GO" id="GO:0046872">
    <property type="term" value="F:metal ion binding"/>
    <property type="evidence" value="ECO:0007669"/>
    <property type="project" value="InterPro"/>
</dbReference>
<dbReference type="InterPro" id="IPR011765">
    <property type="entry name" value="Pept_M16_N"/>
</dbReference>
<protein>
    <submittedName>
        <fullName evidence="4">Predicted Zn dependent peptidase</fullName>
    </submittedName>
</protein>
<dbReference type="EMBL" id="GU943147">
    <property type="protein sequence ID" value="ADD96558.1"/>
    <property type="molecule type" value="Genomic_DNA"/>
</dbReference>
<feature type="domain" description="Peptidase M16 N-terminal" evidence="2">
    <location>
        <begin position="65"/>
        <end position="192"/>
    </location>
</feature>
<dbReference type="PANTHER" id="PTHR11851">
    <property type="entry name" value="METALLOPROTEASE"/>
    <property type="match status" value="1"/>
</dbReference>
<comment type="similarity">
    <text evidence="1">Belongs to the peptidase M16 family.</text>
</comment>
<evidence type="ECO:0000259" key="3">
    <source>
        <dbReference type="Pfam" id="PF05193"/>
    </source>
</evidence>
<evidence type="ECO:0000259" key="2">
    <source>
        <dbReference type="Pfam" id="PF00675"/>
    </source>
</evidence>
<organism evidence="4">
    <name type="scientific">uncultured organism MedDCM-OCT-S11-C346</name>
    <dbReference type="NCBI Taxonomy" id="743660"/>
    <lineage>
        <taxon>unclassified sequences</taxon>
        <taxon>environmental samples</taxon>
    </lineage>
</organism>
<dbReference type="PANTHER" id="PTHR11851:SF49">
    <property type="entry name" value="MITOCHONDRIAL-PROCESSING PEPTIDASE SUBUNIT ALPHA"/>
    <property type="match status" value="1"/>
</dbReference>
<dbReference type="InterPro" id="IPR011249">
    <property type="entry name" value="Metalloenz_LuxS/M16"/>
</dbReference>